<gene>
    <name evidence="2" type="ORF">SAMN05421823_112146</name>
</gene>
<reference evidence="2 3" key="1">
    <citation type="submission" date="2016-10" db="EMBL/GenBank/DDBJ databases">
        <authorList>
            <person name="de Groot N.N."/>
        </authorList>
    </citation>
    <scope>NUCLEOTIDE SEQUENCE [LARGE SCALE GENOMIC DNA]</scope>
    <source>
        <strain evidence="2 3">DSM 25186</strain>
    </source>
</reference>
<proteinExistence type="predicted"/>
<dbReference type="EMBL" id="FNFO01000012">
    <property type="protein sequence ID" value="SDM34213.1"/>
    <property type="molecule type" value="Genomic_DNA"/>
</dbReference>
<dbReference type="Proteomes" id="UP000198510">
    <property type="component" value="Unassembled WGS sequence"/>
</dbReference>
<dbReference type="AlphaFoldDB" id="A0A1G9SFG1"/>
<keyword evidence="1" id="KW-0812">Transmembrane</keyword>
<evidence type="ECO:0000256" key="1">
    <source>
        <dbReference type="SAM" id="Phobius"/>
    </source>
</evidence>
<dbReference type="RefSeq" id="WP_089687229.1">
    <property type="nucleotide sequence ID" value="NZ_FNFO01000012.1"/>
</dbReference>
<keyword evidence="1" id="KW-1133">Transmembrane helix</keyword>
<keyword evidence="3" id="KW-1185">Reference proteome</keyword>
<sequence length="100" mass="11782">MNLATLLYTLLSVALTLFMVRWAINWTLLNRINGTRFPFVPGKYTLYALFQLSKHVAVSEWKFWWWGKGHTTLKVISNVLSFIIYTCFIMIIYLLSTWQG</sequence>
<organism evidence="2 3">
    <name type="scientific">Catalinimonas alkaloidigena</name>
    <dbReference type="NCBI Taxonomy" id="1075417"/>
    <lineage>
        <taxon>Bacteria</taxon>
        <taxon>Pseudomonadati</taxon>
        <taxon>Bacteroidota</taxon>
        <taxon>Cytophagia</taxon>
        <taxon>Cytophagales</taxon>
        <taxon>Catalimonadaceae</taxon>
        <taxon>Catalinimonas</taxon>
    </lineage>
</organism>
<keyword evidence="1" id="KW-0472">Membrane</keyword>
<protein>
    <submittedName>
        <fullName evidence="2">Uncharacterized protein</fullName>
    </submittedName>
</protein>
<accession>A0A1G9SFG1</accession>
<evidence type="ECO:0000313" key="3">
    <source>
        <dbReference type="Proteomes" id="UP000198510"/>
    </source>
</evidence>
<evidence type="ECO:0000313" key="2">
    <source>
        <dbReference type="EMBL" id="SDM34213.1"/>
    </source>
</evidence>
<feature type="transmembrane region" description="Helical" evidence="1">
    <location>
        <begin position="75"/>
        <end position="95"/>
    </location>
</feature>
<dbReference type="STRING" id="1075417.SAMN05421823_112146"/>
<name>A0A1G9SFG1_9BACT</name>